<accession>A0A1H9MN16</accession>
<keyword evidence="4 5" id="KW-0720">Serine protease</keyword>
<keyword evidence="11" id="KW-1185">Reference proteome</keyword>
<dbReference type="PROSITE" id="PS00138">
    <property type="entry name" value="SUBTILASE_SER"/>
    <property type="match status" value="1"/>
</dbReference>
<dbReference type="Pfam" id="PF00082">
    <property type="entry name" value="Peptidase_S8"/>
    <property type="match status" value="1"/>
</dbReference>
<dbReference type="EMBL" id="FOFB01000030">
    <property type="protein sequence ID" value="SER24961.1"/>
    <property type="molecule type" value="Genomic_DNA"/>
</dbReference>
<dbReference type="InterPro" id="IPR036852">
    <property type="entry name" value="Peptidase_S8/S53_dom_sf"/>
</dbReference>
<feature type="signal peptide" evidence="7">
    <location>
        <begin position="1"/>
        <end position="18"/>
    </location>
</feature>
<keyword evidence="2 5" id="KW-0645">Protease</keyword>
<dbReference type="InterPro" id="IPR023828">
    <property type="entry name" value="Peptidase_S8_Ser-AS"/>
</dbReference>
<feature type="domain" description="Peptidase S8/S53" evidence="8">
    <location>
        <begin position="330"/>
        <end position="606"/>
    </location>
</feature>
<dbReference type="InterPro" id="IPR026444">
    <property type="entry name" value="Secre_tail"/>
</dbReference>
<dbReference type="Gene3D" id="3.40.50.200">
    <property type="entry name" value="Peptidase S8/S53 domain"/>
    <property type="match status" value="1"/>
</dbReference>
<dbReference type="AlphaFoldDB" id="A0A1H9MN16"/>
<evidence type="ECO:0000313" key="10">
    <source>
        <dbReference type="EMBL" id="SER24961.1"/>
    </source>
</evidence>
<dbReference type="GO" id="GO:0006508">
    <property type="term" value="P:proteolysis"/>
    <property type="evidence" value="ECO:0007669"/>
    <property type="project" value="UniProtKB-KW"/>
</dbReference>
<organism evidence="10 11">
    <name type="scientific">Neolewinella agarilytica</name>
    <dbReference type="NCBI Taxonomy" id="478744"/>
    <lineage>
        <taxon>Bacteria</taxon>
        <taxon>Pseudomonadati</taxon>
        <taxon>Bacteroidota</taxon>
        <taxon>Saprospiria</taxon>
        <taxon>Saprospirales</taxon>
        <taxon>Lewinellaceae</taxon>
        <taxon>Neolewinella</taxon>
    </lineage>
</organism>
<dbReference type="GO" id="GO:0004252">
    <property type="term" value="F:serine-type endopeptidase activity"/>
    <property type="evidence" value="ECO:0007669"/>
    <property type="project" value="UniProtKB-UniRule"/>
</dbReference>
<evidence type="ECO:0000313" key="11">
    <source>
        <dbReference type="Proteomes" id="UP000199021"/>
    </source>
</evidence>
<evidence type="ECO:0000256" key="1">
    <source>
        <dbReference type="ARBA" id="ARBA00011073"/>
    </source>
</evidence>
<feature type="domain" description="Secretion system C-terminal sorting" evidence="9">
    <location>
        <begin position="643"/>
        <end position="717"/>
    </location>
</feature>
<proteinExistence type="inferred from homology"/>
<dbReference type="SUPFAM" id="SSF52743">
    <property type="entry name" value="Subtilisin-like"/>
    <property type="match status" value="1"/>
</dbReference>
<feature type="active site" description="Charge relay system" evidence="5">
    <location>
        <position position="336"/>
    </location>
</feature>
<reference evidence="11" key="1">
    <citation type="submission" date="2016-10" db="EMBL/GenBank/DDBJ databases">
        <authorList>
            <person name="Varghese N."/>
            <person name="Submissions S."/>
        </authorList>
    </citation>
    <scope>NUCLEOTIDE SEQUENCE [LARGE SCALE GENOMIC DNA]</scope>
    <source>
        <strain evidence="11">DSM 24740</strain>
    </source>
</reference>
<dbReference type="PROSITE" id="PS51892">
    <property type="entry name" value="SUBTILASE"/>
    <property type="match status" value="1"/>
</dbReference>
<dbReference type="NCBIfam" id="TIGR04183">
    <property type="entry name" value="Por_Secre_tail"/>
    <property type="match status" value="1"/>
</dbReference>
<evidence type="ECO:0000259" key="9">
    <source>
        <dbReference type="Pfam" id="PF18962"/>
    </source>
</evidence>
<gene>
    <name evidence="10" type="ORF">SAMN05444359_13027</name>
</gene>
<name>A0A1H9MN16_9BACT</name>
<dbReference type="STRING" id="478744.SAMN05444359_13027"/>
<dbReference type="PANTHER" id="PTHR43806">
    <property type="entry name" value="PEPTIDASE S8"/>
    <property type="match status" value="1"/>
</dbReference>
<evidence type="ECO:0000256" key="4">
    <source>
        <dbReference type="ARBA" id="ARBA00022825"/>
    </source>
</evidence>
<feature type="active site" description="Charge relay system" evidence="5">
    <location>
        <position position="567"/>
    </location>
</feature>
<dbReference type="PROSITE" id="PS00137">
    <property type="entry name" value="SUBTILASE_HIS"/>
    <property type="match status" value="1"/>
</dbReference>
<evidence type="ECO:0000259" key="8">
    <source>
        <dbReference type="Pfam" id="PF00082"/>
    </source>
</evidence>
<protein>
    <submittedName>
        <fullName evidence="10">Por secretion system C-terminal sorting domain-containing protein</fullName>
    </submittedName>
</protein>
<dbReference type="PANTHER" id="PTHR43806:SF11">
    <property type="entry name" value="CEREVISIN-RELATED"/>
    <property type="match status" value="1"/>
</dbReference>
<evidence type="ECO:0000256" key="3">
    <source>
        <dbReference type="ARBA" id="ARBA00022801"/>
    </source>
</evidence>
<sequence length="719" mass="78162">MKHLLTALLFFALSLTMAAQTPLRPVVTFDGTEQNNWTFSARTAISMNGKADGTPNWAGRPAIASASGNQALLMEGQGGEELTFLTSPFLNFPAGQNVFLHFHQYYRNFRGVTRIDILNDGQLLRTIPINDLLAEGVETAHFDTLQFDLTTDLAGQANRQVRFTYTGQSYFWLLDDIGFYDAPHFPETSPADTMGNYLAAQGYPYKVDSAGWAYVPNELVVQFSADATEPEKEDIREEFGAFVKDSCACNQIELWVIDGSRFLSQGGRVDIGGSTNIQSNGLGVKKKTKIDGVDLNYYNGTILEPMIPIPNDSLTTDSLRGLPASKDDALRIAILDTGIDYKHSDLSQYVAVRQDGLSPDDDADGNCLENDPIGWNFIDDNNNPFDDNSHGTHVAGIIAGTLERYASNDCNFEFVPYKTHDYNGVSTLYSVACATFQASIDEIDIINDSWGFFGDSSTVLRNAIDTAEVNNILIVSAAGNDSINLGNQAQYPACYSAPNLITVGALRTDGGFPGNGGPLRGGARLEFYSEPALFTNFDDNCVDIMAPGTDIESTVPGGGYAEKDGTSMATPMVAGVAAAVLCQLSLSGERTIGYAEVRDTILDAAEPNTFYEDFSTNGRQLRIPDTLSVAITNLAPEAGFRAFPNPSAGELVIESLASRKAEAVSLLTLDGREVFRSGNLNWISAGDQQTLTLPELPAGIYFLRILGKDYQWTQKIIRY</sequence>
<dbReference type="Pfam" id="PF18962">
    <property type="entry name" value="Por_Secre_tail"/>
    <property type="match status" value="1"/>
</dbReference>
<dbReference type="OrthoDB" id="944909at2"/>
<evidence type="ECO:0000256" key="2">
    <source>
        <dbReference type="ARBA" id="ARBA00022670"/>
    </source>
</evidence>
<feature type="active site" description="Charge relay system" evidence="5">
    <location>
        <position position="390"/>
    </location>
</feature>
<dbReference type="InParanoid" id="A0A1H9MN16"/>
<evidence type="ECO:0000256" key="7">
    <source>
        <dbReference type="SAM" id="SignalP"/>
    </source>
</evidence>
<dbReference type="PROSITE" id="PS00136">
    <property type="entry name" value="SUBTILASE_ASP"/>
    <property type="match status" value="1"/>
</dbReference>
<dbReference type="InterPro" id="IPR022398">
    <property type="entry name" value="Peptidase_S8_His-AS"/>
</dbReference>
<dbReference type="Proteomes" id="UP000199021">
    <property type="component" value="Unassembled WGS sequence"/>
</dbReference>
<dbReference type="InterPro" id="IPR023827">
    <property type="entry name" value="Peptidase_S8_Asp-AS"/>
</dbReference>
<feature type="chain" id="PRO_5011703723" evidence="7">
    <location>
        <begin position="19"/>
        <end position="719"/>
    </location>
</feature>
<dbReference type="PRINTS" id="PR00723">
    <property type="entry name" value="SUBTILISIN"/>
</dbReference>
<evidence type="ECO:0000256" key="6">
    <source>
        <dbReference type="RuleBase" id="RU003355"/>
    </source>
</evidence>
<dbReference type="InterPro" id="IPR000209">
    <property type="entry name" value="Peptidase_S8/S53_dom"/>
</dbReference>
<dbReference type="InterPro" id="IPR050131">
    <property type="entry name" value="Peptidase_S8_subtilisin-like"/>
</dbReference>
<dbReference type="InterPro" id="IPR015500">
    <property type="entry name" value="Peptidase_S8_subtilisin-rel"/>
</dbReference>
<keyword evidence="7" id="KW-0732">Signal</keyword>
<comment type="similarity">
    <text evidence="1 5 6">Belongs to the peptidase S8 family.</text>
</comment>
<dbReference type="RefSeq" id="WP_090172413.1">
    <property type="nucleotide sequence ID" value="NZ_FOFB01000030.1"/>
</dbReference>
<evidence type="ECO:0000256" key="5">
    <source>
        <dbReference type="PROSITE-ProRule" id="PRU01240"/>
    </source>
</evidence>
<keyword evidence="3 5" id="KW-0378">Hydrolase</keyword>